<comment type="caution">
    <text evidence="3">The sequence shown here is derived from an EMBL/GenBank/DDBJ whole genome shotgun (WGS) entry which is preliminary data.</text>
</comment>
<organism evidence="3 4">
    <name type="scientific">Steinernema carpocapsae</name>
    <name type="common">Entomopathogenic nematode</name>
    <dbReference type="NCBI Taxonomy" id="34508"/>
    <lineage>
        <taxon>Eukaryota</taxon>
        <taxon>Metazoa</taxon>
        <taxon>Ecdysozoa</taxon>
        <taxon>Nematoda</taxon>
        <taxon>Chromadorea</taxon>
        <taxon>Rhabditida</taxon>
        <taxon>Tylenchina</taxon>
        <taxon>Panagrolaimomorpha</taxon>
        <taxon>Strongyloidoidea</taxon>
        <taxon>Steinernematidae</taxon>
        <taxon>Steinernema</taxon>
    </lineage>
</organism>
<dbReference type="PANTHER" id="PTHR11362:SF82">
    <property type="entry name" value="PHOSPHATIDYLETHANOLAMINE-BINDING PROTEIN 4"/>
    <property type="match status" value="1"/>
</dbReference>
<evidence type="ECO:0000313" key="4">
    <source>
        <dbReference type="Proteomes" id="UP000298663"/>
    </source>
</evidence>
<dbReference type="InterPro" id="IPR001858">
    <property type="entry name" value="Phosphatidylethanolamine-bd_CS"/>
</dbReference>
<protein>
    <recommendedName>
        <fullName evidence="5">Phosphatidylethanolamine-binding protein</fullName>
    </recommendedName>
</protein>
<reference evidence="3 4" key="2">
    <citation type="journal article" date="2019" name="G3 (Bethesda)">
        <title>Hybrid Assembly of the Genome of the Entomopathogenic Nematode Steinernema carpocapsae Identifies the X-Chromosome.</title>
        <authorList>
            <person name="Serra L."/>
            <person name="Macchietto M."/>
            <person name="Macias-Munoz A."/>
            <person name="McGill C.J."/>
            <person name="Rodriguez I.M."/>
            <person name="Rodriguez B."/>
            <person name="Murad R."/>
            <person name="Mortazavi A."/>
        </authorList>
    </citation>
    <scope>NUCLEOTIDE SEQUENCE [LARGE SCALE GENOMIC DNA]</scope>
    <source>
        <strain evidence="3 4">ALL</strain>
    </source>
</reference>
<dbReference type="Proteomes" id="UP000298663">
    <property type="component" value="Unassembled WGS sequence"/>
</dbReference>
<dbReference type="InterPro" id="IPR008914">
    <property type="entry name" value="PEBP"/>
</dbReference>
<dbReference type="PROSITE" id="PS01220">
    <property type="entry name" value="PBP"/>
    <property type="match status" value="1"/>
</dbReference>
<keyword evidence="4" id="KW-1185">Reference proteome</keyword>
<evidence type="ECO:0000313" key="3">
    <source>
        <dbReference type="EMBL" id="TKR66808.1"/>
    </source>
</evidence>
<dbReference type="Gene3D" id="3.90.280.10">
    <property type="entry name" value="PEBP-like"/>
    <property type="match status" value="1"/>
</dbReference>
<dbReference type="Pfam" id="PF01161">
    <property type="entry name" value="PBP"/>
    <property type="match status" value="1"/>
</dbReference>
<dbReference type="InterPro" id="IPR035810">
    <property type="entry name" value="PEBP_euk"/>
</dbReference>
<gene>
    <name evidence="3" type="ORF">L596_023046</name>
</gene>
<dbReference type="STRING" id="34508.A0A4U5MCH2"/>
<dbReference type="PANTHER" id="PTHR11362">
    <property type="entry name" value="PHOSPHATIDYLETHANOLAMINE-BINDING PROTEIN"/>
    <property type="match status" value="1"/>
</dbReference>
<dbReference type="InterPro" id="IPR036610">
    <property type="entry name" value="PEBP-like_sf"/>
</dbReference>
<name>A0A4U5MCH2_STECR</name>
<dbReference type="EMBL" id="AZBU02000008">
    <property type="protein sequence ID" value="TKR66808.1"/>
    <property type="molecule type" value="Genomic_DNA"/>
</dbReference>
<sequence>MICLYFIFVLACLQLSEASEVSDAFENYHIAPDVIDVAPQNFLEVKYTPGKDFEMELGTKVIPSTVQSVPWVTWDMDPNTLYTLVMIDPDTPSPTKPVTREWRHWLVTNIPEDNVKGGEIITNYAGPTPPPGDGFHRYVFLVYKQPGEIDAGDVKSADRGSFKVADFAREYRLGDPVAGNFFQA</sequence>
<evidence type="ECO:0000256" key="1">
    <source>
        <dbReference type="ARBA" id="ARBA00007091"/>
    </source>
</evidence>
<dbReference type="CDD" id="cd00866">
    <property type="entry name" value="PEBP_euk"/>
    <property type="match status" value="1"/>
</dbReference>
<keyword evidence="2" id="KW-0732">Signal</keyword>
<evidence type="ECO:0000256" key="2">
    <source>
        <dbReference type="SAM" id="SignalP"/>
    </source>
</evidence>
<comment type="similarity">
    <text evidence="1">Belongs to the phosphatidylethanolamine-binding protein family.</text>
</comment>
<dbReference type="SUPFAM" id="SSF49777">
    <property type="entry name" value="PEBP-like"/>
    <property type="match status" value="1"/>
</dbReference>
<evidence type="ECO:0008006" key="5">
    <source>
        <dbReference type="Google" id="ProtNLM"/>
    </source>
</evidence>
<accession>A0A4U5MCH2</accession>
<dbReference type="AlphaFoldDB" id="A0A4U5MCH2"/>
<proteinExistence type="inferred from homology"/>
<feature type="chain" id="PRO_5020611711" description="Phosphatidylethanolamine-binding protein" evidence="2">
    <location>
        <begin position="19"/>
        <end position="184"/>
    </location>
</feature>
<feature type="signal peptide" evidence="2">
    <location>
        <begin position="1"/>
        <end position="18"/>
    </location>
</feature>
<dbReference type="OrthoDB" id="6700855at2759"/>
<reference evidence="3 4" key="1">
    <citation type="journal article" date="2015" name="Genome Biol.">
        <title>Comparative genomics of Steinernema reveals deeply conserved gene regulatory networks.</title>
        <authorList>
            <person name="Dillman A.R."/>
            <person name="Macchietto M."/>
            <person name="Porter C.F."/>
            <person name="Rogers A."/>
            <person name="Williams B."/>
            <person name="Antoshechkin I."/>
            <person name="Lee M.M."/>
            <person name="Goodwin Z."/>
            <person name="Lu X."/>
            <person name="Lewis E.E."/>
            <person name="Goodrich-Blair H."/>
            <person name="Stock S.P."/>
            <person name="Adams B.J."/>
            <person name="Sternberg P.W."/>
            <person name="Mortazavi A."/>
        </authorList>
    </citation>
    <scope>NUCLEOTIDE SEQUENCE [LARGE SCALE GENOMIC DNA]</scope>
    <source>
        <strain evidence="3 4">ALL</strain>
    </source>
</reference>